<comment type="caution">
    <text evidence="2">The sequence shown here is derived from an EMBL/GenBank/DDBJ whole genome shotgun (WGS) entry which is preliminary data.</text>
</comment>
<evidence type="ECO:0000313" key="3">
    <source>
        <dbReference type="Proteomes" id="UP001444661"/>
    </source>
</evidence>
<reference evidence="2 3" key="1">
    <citation type="submission" date="2023-01" db="EMBL/GenBank/DDBJ databases">
        <title>Analysis of 21 Apiospora genomes using comparative genomics revels a genus with tremendous synthesis potential of carbohydrate active enzymes and secondary metabolites.</title>
        <authorList>
            <person name="Sorensen T."/>
        </authorList>
    </citation>
    <scope>NUCLEOTIDE SEQUENCE [LARGE SCALE GENOMIC DNA]</scope>
    <source>
        <strain evidence="2 3">CBS 33761</strain>
    </source>
</reference>
<evidence type="ECO:0000256" key="1">
    <source>
        <dbReference type="SAM" id="MobiDB-lite"/>
    </source>
</evidence>
<accession>A0ABR1T9L8</accession>
<dbReference type="Proteomes" id="UP001444661">
    <property type="component" value="Unassembled WGS sequence"/>
</dbReference>
<keyword evidence="3" id="KW-1185">Reference proteome</keyword>
<proteinExistence type="predicted"/>
<gene>
    <name evidence="2" type="ORF">PG993_005734</name>
</gene>
<dbReference type="EMBL" id="JAQQWK010000004">
    <property type="protein sequence ID" value="KAK8043304.1"/>
    <property type="molecule type" value="Genomic_DNA"/>
</dbReference>
<feature type="region of interest" description="Disordered" evidence="1">
    <location>
        <begin position="115"/>
        <end position="140"/>
    </location>
</feature>
<organism evidence="2 3">
    <name type="scientific">Apiospora rasikravindrae</name>
    <dbReference type="NCBI Taxonomy" id="990691"/>
    <lineage>
        <taxon>Eukaryota</taxon>
        <taxon>Fungi</taxon>
        <taxon>Dikarya</taxon>
        <taxon>Ascomycota</taxon>
        <taxon>Pezizomycotina</taxon>
        <taxon>Sordariomycetes</taxon>
        <taxon>Xylariomycetidae</taxon>
        <taxon>Amphisphaeriales</taxon>
        <taxon>Apiosporaceae</taxon>
        <taxon>Apiospora</taxon>
    </lineage>
</organism>
<name>A0ABR1T9L8_9PEZI</name>
<feature type="region of interest" description="Disordered" evidence="1">
    <location>
        <begin position="1"/>
        <end position="74"/>
    </location>
</feature>
<evidence type="ECO:0000313" key="2">
    <source>
        <dbReference type="EMBL" id="KAK8043304.1"/>
    </source>
</evidence>
<feature type="compositionally biased region" description="Polar residues" evidence="1">
    <location>
        <begin position="117"/>
        <end position="127"/>
    </location>
</feature>
<feature type="compositionally biased region" description="Polar residues" evidence="1">
    <location>
        <begin position="8"/>
        <end position="36"/>
    </location>
</feature>
<protein>
    <submittedName>
        <fullName evidence="2">Uncharacterized protein</fullName>
    </submittedName>
</protein>
<sequence>MPSRAPAASQQPNPHIKASRTSHILPPTSSAANSSLPPVGAAPAEISVPRISASRAVKAAATTTDTDSPNQSGLVNRSKYLAILATRQSASHPNVPGDPPASKAPLAKQIAGALKQPSMSAPMSTKRPNPPVKFEVEEEADRKRPRIEGTIYVFRVPDRLLMLDAGDGDGINAVQKPAEVWKAAGSKFRAVELYGSIFRGHEGIMKHLALKVIDARGNDANERSLARARFSVIDGSDA</sequence>